<protein>
    <submittedName>
        <fullName evidence="1">Uncharacterized protein</fullName>
    </submittedName>
</protein>
<accession>A0A0S4J6Y9</accession>
<dbReference type="EMBL" id="CYKH01001164">
    <property type="protein sequence ID" value="CUG85407.1"/>
    <property type="molecule type" value="Genomic_DNA"/>
</dbReference>
<dbReference type="Proteomes" id="UP000051952">
    <property type="component" value="Unassembled WGS sequence"/>
</dbReference>
<reference evidence="2" key="1">
    <citation type="submission" date="2015-09" db="EMBL/GenBank/DDBJ databases">
        <authorList>
            <consortium name="Pathogen Informatics"/>
        </authorList>
    </citation>
    <scope>NUCLEOTIDE SEQUENCE [LARGE SCALE GENOMIC DNA]</scope>
    <source>
        <strain evidence="2">Lake Konstanz</strain>
    </source>
</reference>
<keyword evidence="2" id="KW-1185">Reference proteome</keyword>
<gene>
    <name evidence="1" type="ORF">BSAL_89725</name>
</gene>
<dbReference type="AlphaFoldDB" id="A0A0S4J6Y9"/>
<sequence length="410" mass="46164">MRLSRCIRRAGYRYLMQPHHLSNGRLPFEYLQDALVGGRQWYFASHHTSAVDVGVCAAVTLSPGDTVDLECPSLLHFDAVESLHPSSWLSLLDATPSSVDELHGMLHRRRSVSNSNAIVFCEHSCAPSLIIDGESCRSSQSLVIGSKLTHSQLNAAELYMSTSVRRDLLALQHGVPMCRCVRCTAAVDSSRLLRCDCDGFKQAESSMWHCRTCNGVWTDAEITSLHKEEALSKSVYELWSFLTRVLSVQATLSKNTFQTLKDIVLQAETYLGIGHWVSLMAAKCAIAFYEIMLRISPGARSIVETMIRGWLQHAVRCAQKQQLFATIPWHVSRDLGKGAGLLESLSHAQFLRHLEKLFEDARYHRRTDQSCLRVVYGSCSPHELLQQWEEALLARIGEDDATRNYMLQRL</sequence>
<organism evidence="1 2">
    <name type="scientific">Bodo saltans</name>
    <name type="common">Flagellated protozoan</name>
    <dbReference type="NCBI Taxonomy" id="75058"/>
    <lineage>
        <taxon>Eukaryota</taxon>
        <taxon>Discoba</taxon>
        <taxon>Euglenozoa</taxon>
        <taxon>Kinetoplastea</taxon>
        <taxon>Metakinetoplastina</taxon>
        <taxon>Eubodonida</taxon>
        <taxon>Bodonidae</taxon>
        <taxon>Bodo</taxon>
    </lineage>
</organism>
<dbReference type="VEuPathDB" id="TriTrypDB:BSAL_89725"/>
<evidence type="ECO:0000313" key="2">
    <source>
        <dbReference type="Proteomes" id="UP000051952"/>
    </source>
</evidence>
<evidence type="ECO:0000313" key="1">
    <source>
        <dbReference type="EMBL" id="CUG85407.1"/>
    </source>
</evidence>
<name>A0A0S4J6Y9_BODSA</name>
<proteinExistence type="predicted"/>